<evidence type="ECO:0000256" key="4">
    <source>
        <dbReference type="ARBA" id="ARBA00022605"/>
    </source>
</evidence>
<dbReference type="InterPro" id="IPR000453">
    <property type="entry name" value="Chorismate_synth"/>
</dbReference>
<feature type="binding site" evidence="11">
    <location>
        <position position="332"/>
    </location>
    <ligand>
        <name>FMN</name>
        <dbReference type="ChEBI" id="CHEBI:58210"/>
    </ligand>
</feature>
<evidence type="ECO:0000256" key="9">
    <source>
        <dbReference type="ARBA" id="ARBA00023141"/>
    </source>
</evidence>
<dbReference type="RefSeq" id="WP_269311483.1">
    <property type="nucleotide sequence ID" value="NZ_CP114052.1"/>
</dbReference>
<dbReference type="NCBIfam" id="TIGR00033">
    <property type="entry name" value="aroC"/>
    <property type="match status" value="1"/>
</dbReference>
<dbReference type="PANTHER" id="PTHR21085:SF0">
    <property type="entry name" value="CHORISMATE SYNTHASE"/>
    <property type="match status" value="1"/>
</dbReference>
<evidence type="ECO:0000256" key="10">
    <source>
        <dbReference type="ARBA" id="ARBA00023239"/>
    </source>
</evidence>
<keyword evidence="4 11" id="KW-0028">Amino-acid biosynthesis</keyword>
<dbReference type="SUPFAM" id="SSF103263">
    <property type="entry name" value="Chorismate synthase, AroC"/>
    <property type="match status" value="1"/>
</dbReference>
<comment type="pathway">
    <text evidence="1 11">Metabolic intermediate biosynthesis; chorismate biosynthesis; chorismate from D-erythrose 4-phosphate and phosphoenolpyruvate: step 7/7.</text>
</comment>
<gene>
    <name evidence="11 12" type="primary">aroC</name>
    <name evidence="12" type="ORF">O0R46_09410</name>
</gene>
<evidence type="ECO:0000256" key="1">
    <source>
        <dbReference type="ARBA" id="ARBA00005044"/>
    </source>
</evidence>
<dbReference type="InterPro" id="IPR020541">
    <property type="entry name" value="Chorismate_synthase_CS"/>
</dbReference>
<dbReference type="PIRSF" id="PIRSF001456">
    <property type="entry name" value="Chorismate_synth"/>
    <property type="match status" value="1"/>
</dbReference>
<feature type="binding site" evidence="11">
    <location>
        <begin position="125"/>
        <end position="127"/>
    </location>
    <ligand>
        <name>FMN</name>
        <dbReference type="ChEBI" id="CHEBI:58210"/>
    </ligand>
</feature>
<comment type="function">
    <text evidence="11">Catalyzes the anti-1,4-elimination of the C-3 phosphate and the C-6 proR hydrogen from 5-enolpyruvylshikimate-3-phosphate (EPSP) to yield chorismate, which is the branch point compound that serves as the starting substrate for the three terminal pathways of aromatic amino acid biosynthesis. This reaction introduces a second double bond into the aromatic ring system.</text>
</comment>
<evidence type="ECO:0000256" key="8">
    <source>
        <dbReference type="ARBA" id="ARBA00022857"/>
    </source>
</evidence>
<comment type="catalytic activity">
    <reaction evidence="11">
        <text>5-O-(1-carboxyvinyl)-3-phosphoshikimate = chorismate + phosphate</text>
        <dbReference type="Rhea" id="RHEA:21020"/>
        <dbReference type="ChEBI" id="CHEBI:29748"/>
        <dbReference type="ChEBI" id="CHEBI:43474"/>
        <dbReference type="ChEBI" id="CHEBI:57701"/>
        <dbReference type="EC" id="4.2.3.5"/>
    </reaction>
</comment>
<keyword evidence="5 11" id="KW-0285">Flavoprotein</keyword>
<dbReference type="EMBL" id="CP114052">
    <property type="protein sequence ID" value="WAW14786.1"/>
    <property type="molecule type" value="Genomic_DNA"/>
</dbReference>
<dbReference type="PANTHER" id="PTHR21085">
    <property type="entry name" value="CHORISMATE SYNTHASE"/>
    <property type="match status" value="1"/>
</dbReference>
<evidence type="ECO:0000313" key="13">
    <source>
        <dbReference type="Proteomes" id="UP001164187"/>
    </source>
</evidence>
<comment type="subunit">
    <text evidence="11">Homotetramer.</text>
</comment>
<evidence type="ECO:0000256" key="3">
    <source>
        <dbReference type="ARBA" id="ARBA00013036"/>
    </source>
</evidence>
<dbReference type="HAMAP" id="MF_00300">
    <property type="entry name" value="Chorismate_synth"/>
    <property type="match status" value="1"/>
</dbReference>
<feature type="binding site" evidence="11">
    <location>
        <position position="47"/>
    </location>
    <ligand>
        <name>NADP(+)</name>
        <dbReference type="ChEBI" id="CHEBI:58349"/>
    </ligand>
</feature>
<dbReference type="EC" id="4.2.3.5" evidence="3 11"/>
<feature type="binding site" evidence="11">
    <location>
        <position position="290"/>
    </location>
    <ligand>
        <name>FMN</name>
        <dbReference type="ChEBI" id="CHEBI:58210"/>
    </ligand>
</feature>
<proteinExistence type="inferred from homology"/>
<protein>
    <recommendedName>
        <fullName evidence="3 11">Chorismate synthase</fullName>
        <shortName evidence="11">CS</shortName>
        <ecNumber evidence="3 11">4.2.3.5</ecNumber>
    </recommendedName>
    <alternativeName>
        <fullName evidence="11">5-enolpyruvylshikimate-3-phosphate phospholyase</fullName>
    </alternativeName>
</protein>
<dbReference type="CDD" id="cd07304">
    <property type="entry name" value="Chorismate_synthase"/>
    <property type="match status" value="1"/>
</dbReference>
<evidence type="ECO:0000256" key="2">
    <source>
        <dbReference type="ARBA" id="ARBA00008014"/>
    </source>
</evidence>
<accession>A0ABY7JN36</accession>
<evidence type="ECO:0000256" key="11">
    <source>
        <dbReference type="HAMAP-Rule" id="MF_00300"/>
    </source>
</evidence>
<evidence type="ECO:0000313" key="12">
    <source>
        <dbReference type="EMBL" id="WAW14786.1"/>
    </source>
</evidence>
<reference evidence="12" key="1">
    <citation type="submission" date="2022-12" db="EMBL/GenBank/DDBJ databases">
        <title>Peptostreptococcus.</title>
        <authorList>
            <person name="Lee S.H."/>
        </authorList>
    </citation>
    <scope>NUCLEOTIDE SEQUENCE</scope>
    <source>
        <strain evidence="12">CBA3647</strain>
    </source>
</reference>
<keyword evidence="10 11" id="KW-0456">Lyase</keyword>
<keyword evidence="9 11" id="KW-0057">Aromatic amino acid biosynthesis</keyword>
<comment type="cofactor">
    <cofactor evidence="11">
        <name>FMNH2</name>
        <dbReference type="ChEBI" id="CHEBI:57618"/>
    </cofactor>
    <text evidence="11">Reduced FMN (FMNH(2)).</text>
</comment>
<dbReference type="Pfam" id="PF01264">
    <property type="entry name" value="Chorismate_synt"/>
    <property type="match status" value="1"/>
</dbReference>
<keyword evidence="13" id="KW-1185">Reference proteome</keyword>
<keyword evidence="7 11" id="KW-0274">FAD</keyword>
<organism evidence="12 13">
    <name type="scientific">Peptostreptococcus equinus</name>
    <dbReference type="NCBI Taxonomy" id="3003601"/>
    <lineage>
        <taxon>Bacteria</taxon>
        <taxon>Bacillati</taxon>
        <taxon>Bacillota</taxon>
        <taxon>Clostridia</taxon>
        <taxon>Peptostreptococcales</taxon>
        <taxon>Peptostreptococcaceae</taxon>
        <taxon>Peptostreptococcus</taxon>
    </lineage>
</organism>
<dbReference type="Gene3D" id="3.60.150.10">
    <property type="entry name" value="Chorismate synthase AroC"/>
    <property type="match status" value="1"/>
</dbReference>
<dbReference type="InterPro" id="IPR035904">
    <property type="entry name" value="Chorismate_synth_AroC_sf"/>
</dbReference>
<keyword evidence="8 11" id="KW-0521">NADP</keyword>
<dbReference type="GO" id="GO:0004107">
    <property type="term" value="F:chorismate synthase activity"/>
    <property type="evidence" value="ECO:0007669"/>
    <property type="project" value="UniProtKB-EC"/>
</dbReference>
<keyword evidence="6 11" id="KW-0288">FMN</keyword>
<name>A0ABY7JN36_9FIRM</name>
<comment type="similarity">
    <text evidence="2 11">Belongs to the chorismate synthase family.</text>
</comment>
<feature type="binding site" evidence="11">
    <location>
        <begin position="305"/>
        <end position="309"/>
    </location>
    <ligand>
        <name>FMN</name>
        <dbReference type="ChEBI" id="CHEBI:58210"/>
    </ligand>
</feature>
<sequence length="362" mass="39994">MSATWGNKLKITIFGESHGSCIGATIDGIEPGIKIDMDLIEKEMSRRAPGRDNLSTQRKEADKAEIISGFFNGYTTGAPLTVLIHNTDIRSKDYSDIKSIARPGHADYSANKKYNGFNDYRGSGHFSGRITAPLVFAGALAKQILKEKYIYIGSHIKSIGHIEDMKFSENDMNRYTFARLNEQRIPLINEYLRQDMESLILEIKDNGDSLGGVVECAIVGMDAGIGSPFFESVESVLSSIIFSVPAVKGLEFGAGFDICKMKGSQANDQFYYDEDSNLKTRTNHNGGINGGITNSMPIIFRVAIKPTSSIAKMQTSINMYKKENIDFKIDGRHDPIIVLRVLPVIEAVSAIAVLDMIYSENY</sequence>
<evidence type="ECO:0000256" key="7">
    <source>
        <dbReference type="ARBA" id="ARBA00022827"/>
    </source>
</evidence>
<evidence type="ECO:0000256" key="5">
    <source>
        <dbReference type="ARBA" id="ARBA00022630"/>
    </source>
</evidence>
<comment type="caution">
    <text evidence="11">Lacks conserved residue(s) required for the propagation of feature annotation.</text>
</comment>
<dbReference type="NCBIfam" id="NF003793">
    <property type="entry name" value="PRK05382.1"/>
    <property type="match status" value="1"/>
</dbReference>
<dbReference type="PROSITE" id="PS00788">
    <property type="entry name" value="CHORISMATE_SYNTHASE_2"/>
    <property type="match status" value="1"/>
</dbReference>
<dbReference type="Proteomes" id="UP001164187">
    <property type="component" value="Chromosome"/>
</dbReference>
<evidence type="ECO:0000256" key="6">
    <source>
        <dbReference type="ARBA" id="ARBA00022643"/>
    </source>
</evidence>